<reference evidence="2 3" key="1">
    <citation type="submission" date="2017-06" db="EMBL/GenBank/DDBJ databases">
        <authorList>
            <person name="Kim H.J."/>
            <person name="Triplett B.A."/>
        </authorList>
    </citation>
    <scope>NUCLEOTIDE SEQUENCE [LARGE SCALE GENOMIC DNA]</scope>
    <source>
        <strain evidence="2">FRACA_ARgP5</strain>
    </source>
</reference>
<protein>
    <submittedName>
        <fullName evidence="2">Uncharacterized protein</fullName>
    </submittedName>
</protein>
<keyword evidence="3" id="KW-1185">Reference proteome</keyword>
<dbReference type="EMBL" id="FZMO01000528">
    <property type="protein sequence ID" value="SNQ51156.1"/>
    <property type="molecule type" value="Genomic_DNA"/>
</dbReference>
<gene>
    <name evidence="2" type="ORF">FRACA_620005</name>
</gene>
<evidence type="ECO:0000313" key="2">
    <source>
        <dbReference type="EMBL" id="SNQ51156.1"/>
    </source>
</evidence>
<accession>A0A2I2KZR5</accession>
<organism evidence="2 3">
    <name type="scientific">Frankia canadensis</name>
    <dbReference type="NCBI Taxonomy" id="1836972"/>
    <lineage>
        <taxon>Bacteria</taxon>
        <taxon>Bacillati</taxon>
        <taxon>Actinomycetota</taxon>
        <taxon>Actinomycetes</taxon>
        <taxon>Frankiales</taxon>
        <taxon>Frankiaceae</taxon>
        <taxon>Frankia</taxon>
    </lineage>
</organism>
<name>A0A2I2KZR5_9ACTN</name>
<evidence type="ECO:0000256" key="1">
    <source>
        <dbReference type="SAM" id="MobiDB-lite"/>
    </source>
</evidence>
<sequence length="66" mass="7471">MAESIHRERQTKEPWATPGSRLNPWISRGRDAVRPERFAGNPGWSSAPICPIRLIIGHDGSRKPRL</sequence>
<proteinExistence type="predicted"/>
<feature type="compositionally biased region" description="Basic and acidic residues" evidence="1">
    <location>
        <begin position="1"/>
        <end position="12"/>
    </location>
</feature>
<dbReference type="Proteomes" id="UP000234331">
    <property type="component" value="Unassembled WGS sequence"/>
</dbReference>
<dbReference type="AlphaFoldDB" id="A0A2I2KZR5"/>
<evidence type="ECO:0000313" key="3">
    <source>
        <dbReference type="Proteomes" id="UP000234331"/>
    </source>
</evidence>
<feature type="region of interest" description="Disordered" evidence="1">
    <location>
        <begin position="1"/>
        <end position="28"/>
    </location>
</feature>